<feature type="region of interest" description="Disordered" evidence="1">
    <location>
        <begin position="1"/>
        <end position="96"/>
    </location>
</feature>
<feature type="domain" description="RsiG-like" evidence="2">
    <location>
        <begin position="175"/>
        <end position="235"/>
    </location>
</feature>
<evidence type="ECO:0000313" key="3">
    <source>
        <dbReference type="EMBL" id="MEU8133845.1"/>
    </source>
</evidence>
<organism evidence="3 4">
    <name type="scientific">Streptodolium elevatio</name>
    <dbReference type="NCBI Taxonomy" id="3157996"/>
    <lineage>
        <taxon>Bacteria</taxon>
        <taxon>Bacillati</taxon>
        <taxon>Actinomycetota</taxon>
        <taxon>Actinomycetes</taxon>
        <taxon>Kitasatosporales</taxon>
        <taxon>Streptomycetaceae</taxon>
        <taxon>Streptodolium</taxon>
    </lineage>
</organism>
<comment type="caution">
    <text evidence="3">The sequence shown here is derived from an EMBL/GenBank/DDBJ whole genome shotgun (WGS) entry which is preliminary data.</text>
</comment>
<evidence type="ECO:0000259" key="2">
    <source>
        <dbReference type="Pfam" id="PF22802"/>
    </source>
</evidence>
<dbReference type="RefSeq" id="WP_358351996.1">
    <property type="nucleotide sequence ID" value="NZ_JBEZFP010000019.1"/>
</dbReference>
<feature type="compositionally biased region" description="Pro residues" evidence="1">
    <location>
        <begin position="39"/>
        <end position="49"/>
    </location>
</feature>
<gene>
    <name evidence="3" type="ORF">AB0C36_10080</name>
</gene>
<dbReference type="EMBL" id="JBEZFP010000019">
    <property type="protein sequence ID" value="MEU8133845.1"/>
    <property type="molecule type" value="Genomic_DNA"/>
</dbReference>
<dbReference type="InterPro" id="IPR055209">
    <property type="entry name" value="RsiG-like_dom"/>
</dbReference>
<feature type="domain" description="RsiG-like" evidence="2">
    <location>
        <begin position="71"/>
        <end position="141"/>
    </location>
</feature>
<feature type="compositionally biased region" description="Low complexity" evidence="1">
    <location>
        <begin position="50"/>
        <end position="67"/>
    </location>
</feature>
<proteinExistence type="predicted"/>
<dbReference type="InterPro" id="IPR049575">
    <property type="entry name" value="RsiG-like"/>
</dbReference>
<dbReference type="Pfam" id="PF22802">
    <property type="entry name" value="RsiG"/>
    <property type="match status" value="2"/>
</dbReference>
<evidence type="ECO:0000256" key="1">
    <source>
        <dbReference type="SAM" id="MobiDB-lite"/>
    </source>
</evidence>
<reference evidence="3 4" key="1">
    <citation type="submission" date="2024-06" db="EMBL/GenBank/DDBJ databases">
        <title>The Natural Products Discovery Center: Release of the First 8490 Sequenced Strains for Exploring Actinobacteria Biosynthetic Diversity.</title>
        <authorList>
            <person name="Kalkreuter E."/>
            <person name="Kautsar S.A."/>
            <person name="Yang D."/>
            <person name="Bader C.D."/>
            <person name="Teijaro C.N."/>
            <person name="Fluegel L."/>
            <person name="Davis C.M."/>
            <person name="Simpson J.R."/>
            <person name="Lauterbach L."/>
            <person name="Steele A.D."/>
            <person name="Gui C."/>
            <person name="Meng S."/>
            <person name="Li G."/>
            <person name="Viehrig K."/>
            <person name="Ye F."/>
            <person name="Su P."/>
            <person name="Kiefer A.F."/>
            <person name="Nichols A."/>
            <person name="Cepeda A.J."/>
            <person name="Yan W."/>
            <person name="Fan B."/>
            <person name="Jiang Y."/>
            <person name="Adhikari A."/>
            <person name="Zheng C.-J."/>
            <person name="Schuster L."/>
            <person name="Cowan T.M."/>
            <person name="Smanski M.J."/>
            <person name="Chevrette M.G."/>
            <person name="De Carvalho L.P.S."/>
            <person name="Shen B."/>
        </authorList>
    </citation>
    <scope>NUCLEOTIDE SEQUENCE [LARGE SCALE GENOMIC DNA]</scope>
    <source>
        <strain evidence="3 4">NPDC048946</strain>
    </source>
</reference>
<dbReference type="CDD" id="cd21107">
    <property type="entry name" value="RsiG"/>
    <property type="match status" value="1"/>
</dbReference>
<dbReference type="Proteomes" id="UP001551482">
    <property type="component" value="Unassembled WGS sequence"/>
</dbReference>
<protein>
    <submittedName>
        <fullName evidence="3">ABC transporter substrate-binding protein</fullName>
    </submittedName>
</protein>
<keyword evidence="4" id="KW-1185">Reference proteome</keyword>
<sequence length="238" mass="25464">MADPLKPSARDEAARKAVSPAPSAAPATALAPEHATAPAPAPDPAPNPASDPGAPAAHSGDAPAAVPGSAPDPVRALGLDAVRGRRREAQREESDLSYLRRLLQGRIDIVRAELLRRQDPAAAPAGGPGPAPVMEKLSEILSRHTGPARGARHVTVHPPRTERYRVRIERMLADVELSDLAARSDAELRTALEDLSGYEQEVSARRLELQREMDHCGAEIARRYREGEARVDDLLSGR</sequence>
<evidence type="ECO:0000313" key="4">
    <source>
        <dbReference type="Proteomes" id="UP001551482"/>
    </source>
</evidence>
<feature type="compositionally biased region" description="Low complexity" evidence="1">
    <location>
        <begin position="16"/>
        <end position="38"/>
    </location>
</feature>
<accession>A0ABV3DDL4</accession>
<name>A0ABV3DDL4_9ACTN</name>